<proteinExistence type="predicted"/>
<dbReference type="GO" id="GO:0016787">
    <property type="term" value="F:hydrolase activity"/>
    <property type="evidence" value="ECO:0007669"/>
    <property type="project" value="UniProtKB-KW"/>
</dbReference>
<feature type="domain" description="PIN" evidence="5">
    <location>
        <begin position="10"/>
        <end position="131"/>
    </location>
</feature>
<keyword evidence="2" id="KW-0479">Metal-binding</keyword>
<dbReference type="SUPFAM" id="SSF88723">
    <property type="entry name" value="PIN domain-like"/>
    <property type="match status" value="1"/>
</dbReference>
<evidence type="ECO:0000256" key="1">
    <source>
        <dbReference type="ARBA" id="ARBA00022722"/>
    </source>
</evidence>
<evidence type="ECO:0000256" key="3">
    <source>
        <dbReference type="ARBA" id="ARBA00022801"/>
    </source>
</evidence>
<evidence type="ECO:0000259" key="5">
    <source>
        <dbReference type="Pfam" id="PF01850"/>
    </source>
</evidence>
<keyword evidence="3" id="KW-0378">Hydrolase</keyword>
<name>A8LZW5_SALAI</name>
<dbReference type="EMBL" id="CP000850">
    <property type="protein sequence ID" value="ABV99479.1"/>
    <property type="molecule type" value="Genomic_DNA"/>
</dbReference>
<dbReference type="Gene3D" id="3.40.50.1010">
    <property type="entry name" value="5'-nuclease"/>
    <property type="match status" value="1"/>
</dbReference>
<dbReference type="GO" id="GO:0004518">
    <property type="term" value="F:nuclease activity"/>
    <property type="evidence" value="ECO:0007669"/>
    <property type="project" value="UniProtKB-KW"/>
</dbReference>
<evidence type="ECO:0000256" key="4">
    <source>
        <dbReference type="ARBA" id="ARBA00022842"/>
    </source>
</evidence>
<evidence type="ECO:0000313" key="6">
    <source>
        <dbReference type="EMBL" id="ABV99479.1"/>
    </source>
</evidence>
<dbReference type="GO" id="GO:0046872">
    <property type="term" value="F:metal ion binding"/>
    <property type="evidence" value="ECO:0007669"/>
    <property type="project" value="UniProtKB-KW"/>
</dbReference>
<evidence type="ECO:0000256" key="2">
    <source>
        <dbReference type="ARBA" id="ARBA00022723"/>
    </source>
</evidence>
<dbReference type="InterPro" id="IPR029060">
    <property type="entry name" value="PIN-like_dom_sf"/>
</dbReference>
<dbReference type="AlphaFoldDB" id="A8LZW5"/>
<sequence>MARPDRPSSVYLDSDTLIYAVTEKDGCEPVLAVLRLAEARKLEVVISDLSYVEVRGWGKSDPYPPELDRRCRDALDSTNLVRVEFSRRIALRAREYAYVHHLGNYDAIHLASAAEAGVNVMMTWDKGLLRARCVDGIWIEEPYEIGEPTLFPA</sequence>
<dbReference type="OrthoDB" id="5146471at2"/>
<dbReference type="Pfam" id="PF01850">
    <property type="entry name" value="PIN"/>
    <property type="match status" value="1"/>
</dbReference>
<dbReference type="InterPro" id="IPR002716">
    <property type="entry name" value="PIN_dom"/>
</dbReference>
<organism evidence="6">
    <name type="scientific">Salinispora arenicola (strain CNS-205)</name>
    <dbReference type="NCBI Taxonomy" id="391037"/>
    <lineage>
        <taxon>Bacteria</taxon>
        <taxon>Bacillati</taxon>
        <taxon>Actinomycetota</taxon>
        <taxon>Actinomycetes</taxon>
        <taxon>Micromonosporales</taxon>
        <taxon>Micromonosporaceae</taxon>
        <taxon>Salinispora</taxon>
    </lineage>
</organism>
<keyword evidence="4" id="KW-0460">Magnesium</keyword>
<reference evidence="6" key="1">
    <citation type="submission" date="2007-10" db="EMBL/GenBank/DDBJ databases">
        <title>Complete sequence of Salinispora arenicola CNS-205.</title>
        <authorList>
            <consortium name="US DOE Joint Genome Institute"/>
            <person name="Copeland A."/>
            <person name="Lucas S."/>
            <person name="Lapidus A."/>
            <person name="Barry K."/>
            <person name="Glavina del Rio T."/>
            <person name="Dalin E."/>
            <person name="Tice H."/>
            <person name="Pitluck S."/>
            <person name="Foster B."/>
            <person name="Schmutz J."/>
            <person name="Larimer F."/>
            <person name="Land M."/>
            <person name="Hauser L."/>
            <person name="Kyrpides N."/>
            <person name="Ivanova N."/>
            <person name="Jensen P.R."/>
            <person name="Moore B.S."/>
            <person name="Penn K."/>
            <person name="Jenkins C."/>
            <person name="Udwary D."/>
            <person name="Xiang L."/>
            <person name="Gontang E."/>
            <person name="Richardson P."/>
        </authorList>
    </citation>
    <scope>NUCLEOTIDE SEQUENCE [LARGE SCALE GENOMIC DNA]</scope>
    <source>
        <strain evidence="6">CNS-205</strain>
    </source>
</reference>
<protein>
    <submittedName>
        <fullName evidence="6">PilT protein domain protein</fullName>
    </submittedName>
</protein>
<dbReference type="eggNOG" id="COG5573">
    <property type="taxonomic scope" value="Bacteria"/>
</dbReference>
<gene>
    <name evidence="6" type="ordered locus">Sare_3686</name>
</gene>
<keyword evidence="1" id="KW-0540">Nuclease</keyword>
<dbReference type="KEGG" id="saq:Sare_3686"/>
<accession>A8LZW5</accession>
<dbReference type="HOGENOM" id="CLU_1711963_0_0_11"/>
<dbReference type="CDD" id="cd09874">
    <property type="entry name" value="PIN_MT3492-like"/>
    <property type="match status" value="1"/>
</dbReference>
<dbReference type="PATRIC" id="fig|391037.6.peg.3714"/>